<dbReference type="Proteomes" id="UP000534783">
    <property type="component" value="Unassembled WGS sequence"/>
</dbReference>
<evidence type="ECO:0000313" key="2">
    <source>
        <dbReference type="Proteomes" id="UP000534783"/>
    </source>
</evidence>
<reference evidence="1 2" key="1">
    <citation type="journal article" date="2020" name="Nature">
        <title>Bacterial chemolithoautotrophy via manganese oxidation.</title>
        <authorList>
            <person name="Yu H."/>
            <person name="Leadbetter J.R."/>
        </authorList>
    </citation>
    <scope>NUCLEOTIDE SEQUENCE [LARGE SCALE GENOMIC DNA]</scope>
    <source>
        <strain evidence="1 2">Mn-1</strain>
    </source>
</reference>
<name>A0A7X6DN04_9BACT</name>
<dbReference type="EMBL" id="VTOW01000001">
    <property type="protein sequence ID" value="NKE70212.1"/>
    <property type="molecule type" value="Genomic_DNA"/>
</dbReference>
<gene>
    <name evidence="1" type="ORF">MNODULE_05570</name>
</gene>
<sequence length="95" mass="10920">MKITSKSKRKVLRLLRPPTATGVDEPAPPGLTIRKLIHHKRYRALRDRGTIIRVEGDHLLCISNLICFGFDLCGSDRRGCERLKDLERHYPGEEK</sequence>
<organism evidence="1 2">
    <name type="scientific">Candidatus Manganitrophus noduliformans</name>
    <dbReference type="NCBI Taxonomy" id="2606439"/>
    <lineage>
        <taxon>Bacteria</taxon>
        <taxon>Pseudomonadati</taxon>
        <taxon>Nitrospirota</taxon>
        <taxon>Nitrospiria</taxon>
        <taxon>Candidatus Troglogloeales</taxon>
        <taxon>Candidatus Manganitrophaceae</taxon>
        <taxon>Candidatus Manganitrophus</taxon>
    </lineage>
</organism>
<accession>A0A7X6DN04</accession>
<dbReference type="RefSeq" id="WP_168058477.1">
    <property type="nucleotide sequence ID" value="NZ_VTOW01000001.1"/>
</dbReference>
<dbReference type="AlphaFoldDB" id="A0A7X6DN04"/>
<evidence type="ECO:0000313" key="1">
    <source>
        <dbReference type="EMBL" id="NKE70212.1"/>
    </source>
</evidence>
<protein>
    <submittedName>
        <fullName evidence="1">Uncharacterized protein</fullName>
    </submittedName>
</protein>
<comment type="caution">
    <text evidence="1">The sequence shown here is derived from an EMBL/GenBank/DDBJ whole genome shotgun (WGS) entry which is preliminary data.</text>
</comment>
<proteinExistence type="predicted"/>
<keyword evidence="2" id="KW-1185">Reference proteome</keyword>